<keyword evidence="2" id="KW-1185">Reference proteome</keyword>
<evidence type="ECO:0000313" key="2">
    <source>
        <dbReference type="Proteomes" id="UP000276133"/>
    </source>
</evidence>
<proteinExistence type="predicted"/>
<protein>
    <submittedName>
        <fullName evidence="1">Uncharacterized protein</fullName>
    </submittedName>
</protein>
<name>A0A3M7R4S3_BRAPC</name>
<organism evidence="1 2">
    <name type="scientific">Brachionus plicatilis</name>
    <name type="common">Marine rotifer</name>
    <name type="synonym">Brachionus muelleri</name>
    <dbReference type="NCBI Taxonomy" id="10195"/>
    <lineage>
        <taxon>Eukaryota</taxon>
        <taxon>Metazoa</taxon>
        <taxon>Spiralia</taxon>
        <taxon>Gnathifera</taxon>
        <taxon>Rotifera</taxon>
        <taxon>Eurotatoria</taxon>
        <taxon>Monogononta</taxon>
        <taxon>Pseudotrocha</taxon>
        <taxon>Ploima</taxon>
        <taxon>Brachionidae</taxon>
        <taxon>Brachionus</taxon>
    </lineage>
</organism>
<evidence type="ECO:0000313" key="1">
    <source>
        <dbReference type="EMBL" id="RNA18381.1"/>
    </source>
</evidence>
<dbReference type="Proteomes" id="UP000276133">
    <property type="component" value="Unassembled WGS sequence"/>
</dbReference>
<gene>
    <name evidence="1" type="ORF">BpHYR1_005360</name>
</gene>
<reference evidence="1 2" key="1">
    <citation type="journal article" date="2018" name="Sci. Rep.">
        <title>Genomic signatures of local adaptation to the degree of environmental predictability in rotifers.</title>
        <authorList>
            <person name="Franch-Gras L."/>
            <person name="Hahn C."/>
            <person name="Garcia-Roger E.M."/>
            <person name="Carmona M.J."/>
            <person name="Serra M."/>
            <person name="Gomez A."/>
        </authorList>
    </citation>
    <scope>NUCLEOTIDE SEQUENCE [LARGE SCALE GENOMIC DNA]</scope>
    <source>
        <strain evidence="1">HYR1</strain>
    </source>
</reference>
<dbReference type="AlphaFoldDB" id="A0A3M7R4S3"/>
<sequence length="74" mass="8753">MFTIITFVEFFLSFSPANPNNALTESLIRPLARLFTKKDGYEVYFGYYEFCAPKVRPMEDFQIVTKRRLLLSYP</sequence>
<dbReference type="EMBL" id="REGN01004252">
    <property type="protein sequence ID" value="RNA18381.1"/>
    <property type="molecule type" value="Genomic_DNA"/>
</dbReference>
<accession>A0A3M7R4S3</accession>
<comment type="caution">
    <text evidence="1">The sequence shown here is derived from an EMBL/GenBank/DDBJ whole genome shotgun (WGS) entry which is preliminary data.</text>
</comment>